<name>A0A3S9XB19_9GAMM</name>
<evidence type="ECO:0000313" key="2">
    <source>
        <dbReference type="Proteomes" id="UP000273143"/>
    </source>
</evidence>
<dbReference type="AlphaFoldDB" id="A0A3S9XB19"/>
<evidence type="ECO:0000313" key="1">
    <source>
        <dbReference type="EMBL" id="AZS49644.1"/>
    </source>
</evidence>
<reference evidence="2" key="1">
    <citation type="submission" date="2018-06" db="EMBL/GenBank/DDBJ databases">
        <title>Complete genome of Pseudomonas insecticola strain QZS01.</title>
        <authorList>
            <person name="Wang J."/>
            <person name="Su Q."/>
        </authorList>
    </citation>
    <scope>NUCLEOTIDE SEQUENCE [LARGE SCALE GENOMIC DNA]</scope>
    <source>
        <strain evidence="2">QZS01</strain>
    </source>
</reference>
<gene>
    <name evidence="1" type="ORF">DM558_02100</name>
</gene>
<accession>A0A3S9XB19</accession>
<dbReference type="EMBL" id="CP029822">
    <property type="protein sequence ID" value="AZS49644.1"/>
    <property type="molecule type" value="Genomic_DNA"/>
</dbReference>
<protein>
    <submittedName>
        <fullName evidence="1">Uncharacterized protein</fullName>
    </submittedName>
</protein>
<sequence length="112" mass="13295">MNTLKRYQLMATYRYNITCAENDFTFRLEIYQHDNEFKGIVFQTEFYALSPAFPLEGCKQPAIAHEETEIRDHFFAEHDLIADSEQQVIKLFEEQITQQFLIALHNTNKETI</sequence>
<dbReference type="KEGG" id="emo:DM558_02100"/>
<dbReference type="RefSeq" id="WP_127161836.1">
    <property type="nucleotide sequence ID" value="NZ_CP029822.1"/>
</dbReference>
<organism evidence="1 2">
    <name type="scientific">Entomomonas moraniae</name>
    <dbReference type="NCBI Taxonomy" id="2213226"/>
    <lineage>
        <taxon>Bacteria</taxon>
        <taxon>Pseudomonadati</taxon>
        <taxon>Pseudomonadota</taxon>
        <taxon>Gammaproteobacteria</taxon>
        <taxon>Pseudomonadales</taxon>
        <taxon>Pseudomonadaceae</taxon>
        <taxon>Entomomonas</taxon>
    </lineage>
</organism>
<keyword evidence="2" id="KW-1185">Reference proteome</keyword>
<dbReference type="Proteomes" id="UP000273143">
    <property type="component" value="Chromosome"/>
</dbReference>
<proteinExistence type="predicted"/>